<dbReference type="AlphaFoldDB" id="A0A0F5LH36"/>
<dbReference type="InterPro" id="IPR009936">
    <property type="entry name" value="DUF1468"/>
</dbReference>
<evidence type="ECO:0000313" key="4">
    <source>
        <dbReference type="Proteomes" id="UP000033514"/>
    </source>
</evidence>
<feature type="transmembrane region" description="Helical" evidence="1">
    <location>
        <begin position="119"/>
        <end position="147"/>
    </location>
</feature>
<dbReference type="Proteomes" id="UP000033514">
    <property type="component" value="Unassembled WGS sequence"/>
</dbReference>
<sequence length="153" mass="15958">MLAKFSLRELLAGGIFVLAGAYFALEALNYEVGTAFRMGPGFMPLLLGAVLAMLGIGVAASGWQKPDIEKPLPPSWRGIALIIGVVIFFGATIRGLGFVPVVFIGAFGSAMASRLNSPLFAALLAAGLTVLCTAIFVIGLGMTVPWFGPWLGQ</sequence>
<keyword evidence="1" id="KW-1133">Transmembrane helix</keyword>
<evidence type="ECO:0000256" key="1">
    <source>
        <dbReference type="SAM" id="Phobius"/>
    </source>
</evidence>
<protein>
    <recommendedName>
        <fullName evidence="2">DUF1468 domain-containing protein</fullName>
    </recommendedName>
</protein>
<evidence type="ECO:0000313" key="3">
    <source>
        <dbReference type="EMBL" id="KKB80892.1"/>
    </source>
</evidence>
<feature type="transmembrane region" description="Helical" evidence="1">
    <location>
        <begin position="42"/>
        <end position="60"/>
    </location>
</feature>
<organism evidence="3 4">
    <name type="scientific">Devosia soli</name>
    <dbReference type="NCBI Taxonomy" id="361041"/>
    <lineage>
        <taxon>Bacteria</taxon>
        <taxon>Pseudomonadati</taxon>
        <taxon>Pseudomonadota</taxon>
        <taxon>Alphaproteobacteria</taxon>
        <taxon>Hyphomicrobiales</taxon>
        <taxon>Devosiaceae</taxon>
        <taxon>Devosia</taxon>
    </lineage>
</organism>
<dbReference type="RefSeq" id="WP_046141243.1">
    <property type="nucleotide sequence ID" value="NZ_LAJG01000005.1"/>
</dbReference>
<dbReference type="Pfam" id="PF07331">
    <property type="entry name" value="TctB"/>
    <property type="match status" value="1"/>
</dbReference>
<reference evidence="3 4" key="1">
    <citation type="submission" date="2015-03" db="EMBL/GenBank/DDBJ databases">
        <authorList>
            <person name="Hassan Y.I."/>
            <person name="Lepp D."/>
            <person name="Zhou T."/>
        </authorList>
    </citation>
    <scope>NUCLEOTIDE SEQUENCE [LARGE SCALE GENOMIC DNA]</scope>
    <source>
        <strain evidence="3 4">GH2-10</strain>
    </source>
</reference>
<feature type="domain" description="DUF1468" evidence="2">
    <location>
        <begin position="12"/>
        <end position="145"/>
    </location>
</feature>
<accession>A0A0F5LH36</accession>
<evidence type="ECO:0000259" key="2">
    <source>
        <dbReference type="Pfam" id="PF07331"/>
    </source>
</evidence>
<name>A0A0F5LH36_9HYPH</name>
<keyword evidence="1" id="KW-0812">Transmembrane</keyword>
<gene>
    <name evidence="3" type="ORF">VW35_01445</name>
</gene>
<comment type="caution">
    <text evidence="3">The sequence shown here is derived from an EMBL/GenBank/DDBJ whole genome shotgun (WGS) entry which is preliminary data.</text>
</comment>
<feature type="transmembrane region" description="Helical" evidence="1">
    <location>
        <begin position="12"/>
        <end position="30"/>
    </location>
</feature>
<feature type="transmembrane region" description="Helical" evidence="1">
    <location>
        <begin position="80"/>
        <end position="107"/>
    </location>
</feature>
<keyword evidence="4" id="KW-1185">Reference proteome</keyword>
<dbReference type="EMBL" id="LAJG01000005">
    <property type="protein sequence ID" value="KKB80892.1"/>
    <property type="molecule type" value="Genomic_DNA"/>
</dbReference>
<keyword evidence="1" id="KW-0472">Membrane</keyword>
<dbReference type="STRING" id="361041.VW35_01445"/>
<proteinExistence type="predicted"/>
<dbReference type="PATRIC" id="fig|361041.3.peg.3678"/>
<dbReference type="OrthoDB" id="5186924at2"/>